<dbReference type="Proteomes" id="UP000178344">
    <property type="component" value="Unassembled WGS sequence"/>
</dbReference>
<accession>A0A1F6CD30</accession>
<proteinExistence type="predicted"/>
<keyword evidence="1" id="KW-1133">Transmembrane helix</keyword>
<feature type="transmembrane region" description="Helical" evidence="1">
    <location>
        <begin position="21"/>
        <end position="42"/>
    </location>
</feature>
<protein>
    <submittedName>
        <fullName evidence="2">Uncharacterized protein</fullName>
    </submittedName>
</protein>
<sequence length="161" mass="18624">MEKDVQDQNQLVNKTEWTKPASSAAVALFVRLLFLFLIFFIFTVLSGLGLVSTSLAFPVALTFLETIYWLNSGFWKNFGLFKPGIFVRNWLKSPLNYMWSVFRISQGLNLSRYQWPVLSFFLIENLAIWFLAKDEILSILVSIGLFLPLGYFLYKTLVRSS</sequence>
<reference evidence="2 3" key="1">
    <citation type="journal article" date="2016" name="Nat. Commun.">
        <title>Thousands of microbial genomes shed light on interconnected biogeochemical processes in an aquifer system.</title>
        <authorList>
            <person name="Anantharaman K."/>
            <person name="Brown C.T."/>
            <person name="Hug L.A."/>
            <person name="Sharon I."/>
            <person name="Castelle C.J."/>
            <person name="Probst A.J."/>
            <person name="Thomas B.C."/>
            <person name="Singh A."/>
            <person name="Wilkins M.J."/>
            <person name="Karaoz U."/>
            <person name="Brodie E.L."/>
            <person name="Williams K.H."/>
            <person name="Hubbard S.S."/>
            <person name="Banfield J.F."/>
        </authorList>
    </citation>
    <scope>NUCLEOTIDE SEQUENCE [LARGE SCALE GENOMIC DNA]</scope>
</reference>
<evidence type="ECO:0000313" key="2">
    <source>
        <dbReference type="EMBL" id="OGG46897.1"/>
    </source>
</evidence>
<feature type="transmembrane region" description="Helical" evidence="1">
    <location>
        <begin position="48"/>
        <end position="70"/>
    </location>
</feature>
<gene>
    <name evidence="2" type="ORF">A2671_00920</name>
</gene>
<feature type="transmembrane region" description="Helical" evidence="1">
    <location>
        <begin position="113"/>
        <end position="130"/>
    </location>
</feature>
<feature type="transmembrane region" description="Helical" evidence="1">
    <location>
        <begin position="136"/>
        <end position="154"/>
    </location>
</feature>
<evidence type="ECO:0000313" key="3">
    <source>
        <dbReference type="Proteomes" id="UP000178344"/>
    </source>
</evidence>
<organism evidence="2 3">
    <name type="scientific">Candidatus Kaiserbacteria bacterium RIFCSPHIGHO2_01_FULL_49_13</name>
    <dbReference type="NCBI Taxonomy" id="1798477"/>
    <lineage>
        <taxon>Bacteria</taxon>
        <taxon>Candidatus Kaiseribacteriota</taxon>
    </lineage>
</organism>
<name>A0A1F6CD30_9BACT</name>
<comment type="caution">
    <text evidence="2">The sequence shown here is derived from an EMBL/GenBank/DDBJ whole genome shotgun (WGS) entry which is preliminary data.</text>
</comment>
<dbReference type="AlphaFoldDB" id="A0A1F6CD30"/>
<keyword evidence="1" id="KW-0472">Membrane</keyword>
<evidence type="ECO:0000256" key="1">
    <source>
        <dbReference type="SAM" id="Phobius"/>
    </source>
</evidence>
<keyword evidence="1" id="KW-0812">Transmembrane</keyword>
<dbReference type="EMBL" id="MFKQ01000036">
    <property type="protein sequence ID" value="OGG46897.1"/>
    <property type="molecule type" value="Genomic_DNA"/>
</dbReference>